<dbReference type="Gene3D" id="2.40.128.20">
    <property type="match status" value="1"/>
</dbReference>
<organism evidence="1">
    <name type="scientific">Helminthora furcellata</name>
    <dbReference type="NCBI Taxonomy" id="1884666"/>
    <lineage>
        <taxon>Eukaryota</taxon>
        <taxon>Rhodophyta</taxon>
        <taxon>Florideophyceae</taxon>
        <taxon>Nemaliophycidae</taxon>
        <taxon>Nemaliales</taxon>
        <taxon>Liagoraceae</taxon>
        <taxon>Helminthora</taxon>
    </lineage>
</organism>
<reference evidence="1" key="1">
    <citation type="submission" date="2016-08" db="EMBL/GenBank/DDBJ databases">
        <authorList>
            <person name="Seilhamer J.J."/>
        </authorList>
    </citation>
    <scope>NUCLEOTIDE SEQUENCE</scope>
    <source>
        <strain evidence="1">J.0165</strain>
    </source>
</reference>
<keyword evidence="1" id="KW-0934">Plastid</keyword>
<evidence type="ECO:0000313" key="2">
    <source>
        <dbReference type="EMBL" id="SCW23986.1"/>
    </source>
</evidence>
<geneLocation type="chloroplast" evidence="1"/>
<reference evidence="1" key="2">
    <citation type="submission" date="2016-10" db="EMBL/GenBank/DDBJ databases">
        <title>Chloroplast genomes as a tool to resolve red algal phylogenies: a case study in the Nemaliales.</title>
        <authorList>
            <person name="Costa J.F."/>
            <person name="Lin S.M."/>
            <person name="Macaya E.C."/>
            <person name="Fernandez-Garcia C."/>
            <person name="Verbruggen H."/>
        </authorList>
    </citation>
    <scope>NUCLEOTIDE SEQUENCE</scope>
    <source>
        <strain evidence="1">J.0165</strain>
    </source>
</reference>
<dbReference type="RefSeq" id="YP_009312872.1">
    <property type="nucleotide sequence ID" value="NC_031654.1"/>
</dbReference>
<keyword evidence="1" id="KW-0150">Chloroplast</keyword>
<protein>
    <submittedName>
        <fullName evidence="1">Uncharacterized protein</fullName>
    </submittedName>
</protein>
<gene>
    <name evidence="1" type="primary">ycf58</name>
    <name evidence="1" type="ORF">BQ776_103</name>
    <name evidence="2" type="ORF">J0165_103</name>
</gene>
<sequence>MSTKISLDLAKLNSGKWVTLRTSYFINSNIMDIHRSTINLDNIDSNIHSFHNQQIYILRNNTDINITNVSYSLTKPKDILDIQLQSLDNWSNFNNKSNHTSFFYTIDNLELSGKSWFVNPNLRINIDRIYKNNKCICVSFSSDIKIV</sequence>
<dbReference type="AlphaFoldDB" id="A0A1G4NRC3"/>
<proteinExistence type="predicted"/>
<reference evidence="2" key="3">
    <citation type="submission" date="2016-10" db="EMBL/GenBank/DDBJ databases">
        <authorList>
            <person name="de Groot N.N."/>
        </authorList>
    </citation>
    <scope>NUCLEOTIDE SEQUENCE</scope>
    <source>
        <strain evidence="2">J.0165</strain>
    </source>
</reference>
<dbReference type="InterPro" id="IPR012674">
    <property type="entry name" value="Calycin"/>
</dbReference>
<dbReference type="EMBL" id="LT622862">
    <property type="protein sequence ID" value="SCW21126.1"/>
    <property type="molecule type" value="Genomic_DNA"/>
</dbReference>
<dbReference type="GeneID" id="30001723"/>
<dbReference type="EMBL" id="LT622876">
    <property type="protein sequence ID" value="SCW23986.1"/>
    <property type="molecule type" value="Genomic_DNA"/>
</dbReference>
<name>A0A1G4NRC3_9FLOR</name>
<accession>A0A1G4NRC3</accession>
<evidence type="ECO:0000313" key="1">
    <source>
        <dbReference type="EMBL" id="SCW21126.1"/>
    </source>
</evidence>